<sequence length="93" mass="10857">MPDRKKLKIGDKIRLLKVPEEDKVQREQEIAQGVEEPGWTADTIERIIAQDPVVEVYTIDDFERPWFTCDIMVNGELETHTLAINEDDSWEMV</sequence>
<dbReference type="AlphaFoldDB" id="A0A2D0NGT7"/>
<reference evidence="1 2" key="1">
    <citation type="submission" date="2017-10" db="EMBL/GenBank/DDBJ databases">
        <title>The draft genome sequence of Lewinella nigricans NBRC 102662.</title>
        <authorList>
            <person name="Wang K."/>
        </authorList>
    </citation>
    <scope>NUCLEOTIDE SEQUENCE [LARGE SCALE GENOMIC DNA]</scope>
    <source>
        <strain evidence="1 2">NBRC 102662</strain>
    </source>
</reference>
<evidence type="ECO:0000313" key="1">
    <source>
        <dbReference type="EMBL" id="PHN06973.1"/>
    </source>
</evidence>
<keyword evidence="2" id="KW-1185">Reference proteome</keyword>
<organism evidence="1 2">
    <name type="scientific">Flavilitoribacter nigricans (strain ATCC 23147 / DSM 23189 / NBRC 102662 / NCIMB 1420 / SS-2)</name>
    <name type="common">Lewinella nigricans</name>
    <dbReference type="NCBI Taxonomy" id="1122177"/>
    <lineage>
        <taxon>Bacteria</taxon>
        <taxon>Pseudomonadati</taxon>
        <taxon>Bacteroidota</taxon>
        <taxon>Saprospiria</taxon>
        <taxon>Saprospirales</taxon>
        <taxon>Lewinellaceae</taxon>
        <taxon>Flavilitoribacter</taxon>
    </lineage>
</organism>
<dbReference type="OrthoDB" id="282464at2"/>
<dbReference type="RefSeq" id="WP_099149581.1">
    <property type="nucleotide sequence ID" value="NZ_PDUD01000012.1"/>
</dbReference>
<name>A0A2D0NGT7_FLAN2</name>
<proteinExistence type="predicted"/>
<dbReference type="Proteomes" id="UP000223913">
    <property type="component" value="Unassembled WGS sequence"/>
</dbReference>
<protein>
    <submittedName>
        <fullName evidence="1">Uncharacterized protein</fullName>
    </submittedName>
</protein>
<accession>A0A2D0NGT7</accession>
<dbReference type="EMBL" id="PDUD01000012">
    <property type="protein sequence ID" value="PHN06973.1"/>
    <property type="molecule type" value="Genomic_DNA"/>
</dbReference>
<gene>
    <name evidence="1" type="ORF">CRP01_08410</name>
</gene>
<evidence type="ECO:0000313" key="2">
    <source>
        <dbReference type="Proteomes" id="UP000223913"/>
    </source>
</evidence>
<comment type="caution">
    <text evidence="1">The sequence shown here is derived from an EMBL/GenBank/DDBJ whole genome shotgun (WGS) entry which is preliminary data.</text>
</comment>